<comment type="caution">
    <text evidence="8">The sequence shown here is derived from an EMBL/GenBank/DDBJ whole genome shotgun (WGS) entry which is preliminary data.</text>
</comment>
<keyword evidence="6" id="KW-0812">Transmembrane</keyword>
<dbReference type="SMART" id="SM00184">
    <property type="entry name" value="RING"/>
    <property type="match status" value="1"/>
</dbReference>
<sequence length="200" mass="22308">MASTGEIAGVVAGGVVLFAAISLIPIARNYWNRTNEDKIHNLRSTTDQTWNDSIVMWQHRRRAAARRASELEALREHGCMQQVGVERWLEGQRGNTVACSRSSDNNVHDFGRYAQEPCSICLSTLLPSSSSQSSLPSSDPERPPQGTSGLDPAAEAPTRDWNLLILNRCGHAFHYSCLASWWEYRPYRCPVCQASYAPEE</sequence>
<feature type="transmembrane region" description="Helical" evidence="6">
    <location>
        <begin position="6"/>
        <end position="27"/>
    </location>
</feature>
<proteinExistence type="predicted"/>
<reference evidence="8" key="1">
    <citation type="submission" date="2018-08" db="EMBL/GenBank/DDBJ databases">
        <title>Draft genome sequence of azole-resistant Aspergillus thermomutatus (Neosartorya pseudofischeri) strain HMR AF 39, isolated from a human nasal aspirate.</title>
        <authorList>
            <person name="Parent-Michaud M."/>
            <person name="Dufresne P.J."/>
            <person name="Fournier E."/>
            <person name="Martineau C."/>
            <person name="Moreira S."/>
            <person name="Perkins V."/>
            <person name="De Repentigny L."/>
            <person name="Dufresne S.F."/>
        </authorList>
    </citation>
    <scope>NUCLEOTIDE SEQUENCE [LARGE SCALE GENOMIC DNA]</scope>
    <source>
        <strain evidence="8">HMR AF 39</strain>
    </source>
</reference>
<gene>
    <name evidence="8" type="ORF">CDV56_104712</name>
</gene>
<evidence type="ECO:0000256" key="6">
    <source>
        <dbReference type="SAM" id="Phobius"/>
    </source>
</evidence>
<name>A0A397GJM3_ASPTH</name>
<dbReference type="CDD" id="cd16448">
    <property type="entry name" value="RING-H2"/>
    <property type="match status" value="1"/>
</dbReference>
<keyword evidence="9" id="KW-1185">Reference proteome</keyword>
<dbReference type="InterPro" id="IPR018957">
    <property type="entry name" value="Znf_C3HC4_RING-type"/>
</dbReference>
<dbReference type="Pfam" id="PF00097">
    <property type="entry name" value="zf-C3HC4"/>
    <property type="match status" value="1"/>
</dbReference>
<evidence type="ECO:0000256" key="2">
    <source>
        <dbReference type="ARBA" id="ARBA00022771"/>
    </source>
</evidence>
<dbReference type="Gene3D" id="3.30.40.10">
    <property type="entry name" value="Zinc/RING finger domain, C3HC4 (zinc finger)"/>
    <property type="match status" value="1"/>
</dbReference>
<dbReference type="GeneID" id="38126686"/>
<dbReference type="InterPro" id="IPR013083">
    <property type="entry name" value="Znf_RING/FYVE/PHD"/>
</dbReference>
<dbReference type="Proteomes" id="UP000215305">
    <property type="component" value="Unassembled WGS sequence"/>
</dbReference>
<dbReference type="GO" id="GO:0008270">
    <property type="term" value="F:zinc ion binding"/>
    <property type="evidence" value="ECO:0007669"/>
    <property type="project" value="UniProtKB-KW"/>
</dbReference>
<evidence type="ECO:0000313" key="8">
    <source>
        <dbReference type="EMBL" id="RHZ48230.1"/>
    </source>
</evidence>
<feature type="region of interest" description="Disordered" evidence="5">
    <location>
        <begin position="130"/>
        <end position="154"/>
    </location>
</feature>
<dbReference type="AlphaFoldDB" id="A0A397GJM3"/>
<dbReference type="EMBL" id="NKHU02000202">
    <property type="protein sequence ID" value="RHZ48230.1"/>
    <property type="molecule type" value="Genomic_DNA"/>
</dbReference>
<dbReference type="SUPFAM" id="SSF57850">
    <property type="entry name" value="RING/U-box"/>
    <property type="match status" value="1"/>
</dbReference>
<dbReference type="InterPro" id="IPR001841">
    <property type="entry name" value="Znf_RING"/>
</dbReference>
<keyword evidence="6" id="KW-0472">Membrane</keyword>
<organism evidence="8 9">
    <name type="scientific">Aspergillus thermomutatus</name>
    <name type="common">Neosartorya pseudofischeri</name>
    <dbReference type="NCBI Taxonomy" id="41047"/>
    <lineage>
        <taxon>Eukaryota</taxon>
        <taxon>Fungi</taxon>
        <taxon>Dikarya</taxon>
        <taxon>Ascomycota</taxon>
        <taxon>Pezizomycotina</taxon>
        <taxon>Eurotiomycetes</taxon>
        <taxon>Eurotiomycetidae</taxon>
        <taxon>Eurotiales</taxon>
        <taxon>Aspergillaceae</taxon>
        <taxon>Aspergillus</taxon>
        <taxon>Aspergillus subgen. Fumigati</taxon>
    </lineage>
</organism>
<dbReference type="OrthoDB" id="8062037at2759"/>
<keyword evidence="6" id="KW-1133">Transmembrane helix</keyword>
<evidence type="ECO:0000256" key="1">
    <source>
        <dbReference type="ARBA" id="ARBA00022723"/>
    </source>
</evidence>
<evidence type="ECO:0000256" key="5">
    <source>
        <dbReference type="SAM" id="MobiDB-lite"/>
    </source>
</evidence>
<feature type="domain" description="RING-type" evidence="7">
    <location>
        <begin position="118"/>
        <end position="193"/>
    </location>
</feature>
<evidence type="ECO:0000256" key="4">
    <source>
        <dbReference type="PROSITE-ProRule" id="PRU00175"/>
    </source>
</evidence>
<evidence type="ECO:0000256" key="3">
    <source>
        <dbReference type="ARBA" id="ARBA00022833"/>
    </source>
</evidence>
<accession>A0A397GJM3</accession>
<keyword evidence="3" id="KW-0862">Zinc</keyword>
<evidence type="ECO:0000259" key="7">
    <source>
        <dbReference type="PROSITE" id="PS50089"/>
    </source>
</evidence>
<evidence type="ECO:0000313" key="9">
    <source>
        <dbReference type="Proteomes" id="UP000215305"/>
    </source>
</evidence>
<keyword evidence="1" id="KW-0479">Metal-binding</keyword>
<dbReference type="PROSITE" id="PS50089">
    <property type="entry name" value="ZF_RING_2"/>
    <property type="match status" value="1"/>
</dbReference>
<protein>
    <recommendedName>
        <fullName evidence="7">RING-type domain-containing protein</fullName>
    </recommendedName>
</protein>
<dbReference type="VEuPathDB" id="FungiDB:CDV56_104712"/>
<dbReference type="RefSeq" id="XP_026611887.1">
    <property type="nucleotide sequence ID" value="XM_026758331.1"/>
</dbReference>
<keyword evidence="2 4" id="KW-0863">Zinc-finger</keyword>
<dbReference type="STRING" id="41047.A0A397GJM3"/>